<dbReference type="CDD" id="cd24161">
    <property type="entry name" value="NUDIX_ADPRase_Ndx2"/>
    <property type="match status" value="1"/>
</dbReference>
<dbReference type="SUPFAM" id="SSF55811">
    <property type="entry name" value="Nudix"/>
    <property type="match status" value="1"/>
</dbReference>
<dbReference type="AlphaFoldDB" id="A0A087ACJ8"/>
<dbReference type="OrthoDB" id="9806150at2"/>
<evidence type="ECO:0000256" key="1">
    <source>
        <dbReference type="ARBA" id="ARBA00001946"/>
    </source>
</evidence>
<accession>A0A087ACJ8</accession>
<organism evidence="4 5">
    <name type="scientific">Bifidobacterium callitrichos DSM 23973</name>
    <dbReference type="NCBI Taxonomy" id="1437609"/>
    <lineage>
        <taxon>Bacteria</taxon>
        <taxon>Bacillati</taxon>
        <taxon>Actinomycetota</taxon>
        <taxon>Actinomycetes</taxon>
        <taxon>Bifidobacteriales</taxon>
        <taxon>Bifidobacteriaceae</taxon>
        <taxon>Bifidobacterium</taxon>
    </lineage>
</organism>
<dbReference type="RefSeq" id="WP_043167540.1">
    <property type="nucleotide sequence ID" value="NZ_JDUV01000029.1"/>
</dbReference>
<comment type="caution">
    <text evidence="4">The sequence shown here is derived from an EMBL/GenBank/DDBJ whole genome shotgun (WGS) entry which is preliminary data.</text>
</comment>
<gene>
    <name evidence="4" type="ORF">BCAL_0091</name>
</gene>
<dbReference type="Pfam" id="PF00293">
    <property type="entry name" value="NUDIX"/>
    <property type="match status" value="1"/>
</dbReference>
<dbReference type="EC" id="3.6.1.13" evidence="4"/>
<dbReference type="InterPro" id="IPR015797">
    <property type="entry name" value="NUDIX_hydrolase-like_dom_sf"/>
</dbReference>
<proteinExistence type="predicted"/>
<dbReference type="GO" id="GO:0006753">
    <property type="term" value="P:nucleoside phosphate metabolic process"/>
    <property type="evidence" value="ECO:0007669"/>
    <property type="project" value="TreeGrafter"/>
</dbReference>
<dbReference type="InterPro" id="IPR000086">
    <property type="entry name" value="NUDIX_hydrolase_dom"/>
</dbReference>
<comment type="cofactor">
    <cofactor evidence="1">
        <name>Mg(2+)</name>
        <dbReference type="ChEBI" id="CHEBI:18420"/>
    </cofactor>
</comment>
<evidence type="ECO:0000313" key="4">
    <source>
        <dbReference type="EMBL" id="KFI56498.1"/>
    </source>
</evidence>
<evidence type="ECO:0000259" key="3">
    <source>
        <dbReference type="PROSITE" id="PS51462"/>
    </source>
</evidence>
<sequence length="201" mass="22765">MNNETYRQFDPWRPAPLKEESRTQVMTSHYFNIDSVTLESAQAGSIKRTVVHVNNGDSVSVVALTEDGRIPLVEQYRIPIHRWTLEIPGGHANTPDERPLDVAKRKLREEAGYEAKSFRQVMRYANTPGFTTQYTSLYYATGLTSVPDDRTQIGPETPRSEVRLYTIDEAYQMVVNGTIMDVNSIIAILRMHSGLSEIEGD</sequence>
<protein>
    <submittedName>
        <fullName evidence="4">ADP-ribose pyrophosphatase</fullName>
        <ecNumber evidence="4">3.6.1.13</ecNumber>
    </submittedName>
</protein>
<reference evidence="4 5" key="1">
    <citation type="submission" date="2014-03" db="EMBL/GenBank/DDBJ databases">
        <title>Genomics of Bifidobacteria.</title>
        <authorList>
            <person name="Ventura M."/>
            <person name="Milani C."/>
            <person name="Lugli G.A."/>
        </authorList>
    </citation>
    <scope>NUCLEOTIDE SEQUENCE [LARGE SCALE GENOMIC DNA]</scope>
    <source>
        <strain evidence="4 5">DSM 23973</strain>
    </source>
</reference>
<dbReference type="PANTHER" id="PTHR11839">
    <property type="entry name" value="UDP/ADP-SUGAR PYROPHOSPHATASE"/>
    <property type="match status" value="1"/>
</dbReference>
<dbReference type="eggNOG" id="COG0494">
    <property type="taxonomic scope" value="Bacteria"/>
</dbReference>
<dbReference type="GO" id="GO:0047631">
    <property type="term" value="F:ADP-ribose diphosphatase activity"/>
    <property type="evidence" value="ECO:0007669"/>
    <property type="project" value="UniProtKB-EC"/>
</dbReference>
<dbReference type="Gene3D" id="3.90.79.10">
    <property type="entry name" value="Nucleoside Triphosphate Pyrophosphohydrolase"/>
    <property type="match status" value="1"/>
</dbReference>
<keyword evidence="2 4" id="KW-0378">Hydrolase</keyword>
<evidence type="ECO:0000313" key="5">
    <source>
        <dbReference type="Proteomes" id="UP000029072"/>
    </source>
</evidence>
<dbReference type="PROSITE" id="PS51462">
    <property type="entry name" value="NUDIX"/>
    <property type="match status" value="1"/>
</dbReference>
<dbReference type="Proteomes" id="UP000029072">
    <property type="component" value="Unassembled WGS sequence"/>
</dbReference>
<dbReference type="STRING" id="1437609.BCAL_0091"/>
<dbReference type="EMBL" id="JGYS01000001">
    <property type="protein sequence ID" value="KFI56498.1"/>
    <property type="molecule type" value="Genomic_DNA"/>
</dbReference>
<dbReference type="PANTHER" id="PTHR11839:SF18">
    <property type="entry name" value="NUDIX HYDROLASE DOMAIN-CONTAINING PROTEIN"/>
    <property type="match status" value="1"/>
</dbReference>
<evidence type="ECO:0000256" key="2">
    <source>
        <dbReference type="ARBA" id="ARBA00022801"/>
    </source>
</evidence>
<feature type="domain" description="Nudix hydrolase" evidence="3">
    <location>
        <begin position="54"/>
        <end position="187"/>
    </location>
</feature>
<dbReference type="GO" id="GO:0019693">
    <property type="term" value="P:ribose phosphate metabolic process"/>
    <property type="evidence" value="ECO:0007669"/>
    <property type="project" value="TreeGrafter"/>
</dbReference>
<name>A0A087ACJ8_9BIFI</name>